<evidence type="ECO:0000256" key="1">
    <source>
        <dbReference type="ARBA" id="ARBA00023002"/>
    </source>
</evidence>
<name>A0A0B2V8N9_TOXCA</name>
<dbReference type="InterPro" id="IPR002347">
    <property type="entry name" value="SDR_fam"/>
</dbReference>
<reference evidence="2 3" key="1">
    <citation type="submission" date="2014-11" db="EMBL/GenBank/DDBJ databases">
        <title>Genetic blueprint of the zoonotic pathogen Toxocara canis.</title>
        <authorList>
            <person name="Zhu X.-Q."/>
            <person name="Korhonen P.K."/>
            <person name="Cai H."/>
            <person name="Young N.D."/>
            <person name="Nejsum P."/>
            <person name="von Samson-Himmelstjerna G."/>
            <person name="Boag P.R."/>
            <person name="Tan P."/>
            <person name="Li Q."/>
            <person name="Min J."/>
            <person name="Yang Y."/>
            <person name="Wang X."/>
            <person name="Fang X."/>
            <person name="Hall R.S."/>
            <person name="Hofmann A."/>
            <person name="Sternberg P.W."/>
            <person name="Jex A.R."/>
            <person name="Gasser R.B."/>
        </authorList>
    </citation>
    <scope>NUCLEOTIDE SEQUENCE [LARGE SCALE GENOMIC DNA]</scope>
    <source>
        <strain evidence="2">PN_DK_2014</strain>
    </source>
</reference>
<evidence type="ECO:0000313" key="2">
    <source>
        <dbReference type="EMBL" id="KHN77315.1"/>
    </source>
</evidence>
<dbReference type="OMA" id="ACYLDRI"/>
<comment type="caution">
    <text evidence="2">The sequence shown here is derived from an EMBL/GenBank/DDBJ whole genome shotgun (WGS) entry which is preliminary data.</text>
</comment>
<dbReference type="OrthoDB" id="9989144at2759"/>
<gene>
    <name evidence="2" type="primary">SPCC736.13</name>
    <name evidence="2" type="ORF">Tcan_04561</name>
</gene>
<dbReference type="Pfam" id="PF00106">
    <property type="entry name" value="adh_short"/>
    <property type="match status" value="1"/>
</dbReference>
<sequence length="269" mass="29615">MMFSNNTRRHHVLITGANQGIGYATALELCTRGYSVTIACRNDERAQQAVASIKAKVNDSAIDYTLIDLCSLLSVIECAERLNAEKRIFDIIILNAGVLLPEKTKTEDGFDTTFQVNYLSQFLLVKKLLDCDLYHNEITIVTLTSVLYRSKLATALLACQLNRSTGVRAVTVHPGAVNTSMAAAIAPWTRRLLRKIGVKNLLIAAEEAAQAIVIAATEIQPIDTYRNGRKYSKLSAFVLSAQNGIELEKLSERMTESALRKARNLIAAN</sequence>
<dbReference type="PANTHER" id="PTHR43157:SF31">
    <property type="entry name" value="PHOSPHATIDYLINOSITOL-GLYCAN BIOSYNTHESIS CLASS F PROTEIN"/>
    <property type="match status" value="1"/>
</dbReference>
<dbReference type="EMBL" id="JPKZ01002335">
    <property type="protein sequence ID" value="KHN77315.1"/>
    <property type="molecule type" value="Genomic_DNA"/>
</dbReference>
<dbReference type="PRINTS" id="PR00081">
    <property type="entry name" value="GDHRDH"/>
</dbReference>
<dbReference type="PANTHER" id="PTHR43157">
    <property type="entry name" value="PHOSPHATIDYLINOSITOL-GLYCAN BIOSYNTHESIS CLASS F PROTEIN-RELATED"/>
    <property type="match status" value="1"/>
</dbReference>
<organism evidence="2 3">
    <name type="scientific">Toxocara canis</name>
    <name type="common">Canine roundworm</name>
    <dbReference type="NCBI Taxonomy" id="6265"/>
    <lineage>
        <taxon>Eukaryota</taxon>
        <taxon>Metazoa</taxon>
        <taxon>Ecdysozoa</taxon>
        <taxon>Nematoda</taxon>
        <taxon>Chromadorea</taxon>
        <taxon>Rhabditida</taxon>
        <taxon>Spirurina</taxon>
        <taxon>Ascaridomorpha</taxon>
        <taxon>Ascaridoidea</taxon>
        <taxon>Toxocaridae</taxon>
        <taxon>Toxocara</taxon>
    </lineage>
</organism>
<accession>A0A0B2V8N9</accession>
<proteinExistence type="predicted"/>
<keyword evidence="3" id="KW-1185">Reference proteome</keyword>
<evidence type="ECO:0000313" key="3">
    <source>
        <dbReference type="Proteomes" id="UP000031036"/>
    </source>
</evidence>
<dbReference type="AlphaFoldDB" id="A0A0B2V8N9"/>
<dbReference type="SUPFAM" id="SSF51735">
    <property type="entry name" value="NAD(P)-binding Rossmann-fold domains"/>
    <property type="match status" value="1"/>
</dbReference>
<dbReference type="Proteomes" id="UP000031036">
    <property type="component" value="Unassembled WGS sequence"/>
</dbReference>
<keyword evidence="1" id="KW-0560">Oxidoreductase</keyword>
<dbReference type="STRING" id="6265.A0A0B2V8N9"/>
<dbReference type="GO" id="GO:0016491">
    <property type="term" value="F:oxidoreductase activity"/>
    <property type="evidence" value="ECO:0007669"/>
    <property type="project" value="UniProtKB-KW"/>
</dbReference>
<protein>
    <submittedName>
        <fullName evidence="2">Putative oxidoreductase</fullName>
    </submittedName>
</protein>
<dbReference type="InterPro" id="IPR036291">
    <property type="entry name" value="NAD(P)-bd_dom_sf"/>
</dbReference>
<dbReference type="Gene3D" id="3.40.50.720">
    <property type="entry name" value="NAD(P)-binding Rossmann-like Domain"/>
    <property type="match status" value="1"/>
</dbReference>